<gene>
    <name evidence="12" type="ORF">LAMI_0F14114G</name>
</gene>
<dbReference type="Pfam" id="PF03853">
    <property type="entry name" value="YjeF_N"/>
    <property type="match status" value="1"/>
</dbReference>
<evidence type="ECO:0000256" key="1">
    <source>
        <dbReference type="ARBA" id="ARBA00000013"/>
    </source>
</evidence>
<evidence type="ECO:0000256" key="6">
    <source>
        <dbReference type="ARBA" id="ARBA00022857"/>
    </source>
</evidence>
<name>A0A1G4K3P1_9SACH</name>
<comment type="cofactor">
    <cofactor evidence="10">
        <name>K(+)</name>
        <dbReference type="ChEBI" id="CHEBI:29103"/>
    </cofactor>
    <text evidence="10">Binds 1 potassium ion per subunit.</text>
</comment>
<comment type="catalytic activity">
    <reaction evidence="2 10">
        <text>(6R)-NADPHX = (6S)-NADPHX</text>
        <dbReference type="Rhea" id="RHEA:32227"/>
        <dbReference type="ChEBI" id="CHEBI:64076"/>
        <dbReference type="ChEBI" id="CHEBI:64077"/>
        <dbReference type="EC" id="5.1.99.6"/>
    </reaction>
</comment>
<feature type="binding site" evidence="10">
    <location>
        <begin position="136"/>
        <end position="142"/>
    </location>
    <ligand>
        <name>(6S)-NADPHX</name>
        <dbReference type="ChEBI" id="CHEBI:64076"/>
    </ligand>
</feature>
<feature type="binding site" evidence="10">
    <location>
        <position position="170"/>
    </location>
    <ligand>
        <name>K(+)</name>
        <dbReference type="ChEBI" id="CHEBI:29103"/>
    </ligand>
</feature>
<feature type="binding site" evidence="10">
    <location>
        <position position="65"/>
    </location>
    <ligand>
        <name>K(+)</name>
        <dbReference type="ChEBI" id="CHEBI:29103"/>
    </ligand>
</feature>
<keyword evidence="7 10" id="KW-0630">Potassium</keyword>
<evidence type="ECO:0000256" key="5">
    <source>
        <dbReference type="ARBA" id="ARBA00022741"/>
    </source>
</evidence>
<dbReference type="AlphaFoldDB" id="A0A1G4K3P1"/>
<comment type="catalytic activity">
    <reaction evidence="1 10">
        <text>(6R)-NADHX = (6S)-NADHX</text>
        <dbReference type="Rhea" id="RHEA:32215"/>
        <dbReference type="ChEBI" id="CHEBI:64074"/>
        <dbReference type="ChEBI" id="CHEBI:64075"/>
        <dbReference type="EC" id="5.1.99.6"/>
    </reaction>
</comment>
<feature type="binding site" evidence="10">
    <location>
        <position position="167"/>
    </location>
    <ligand>
        <name>(6S)-NADPHX</name>
        <dbReference type="ChEBI" id="CHEBI:64076"/>
    </ligand>
</feature>
<dbReference type="GO" id="GO:0005739">
    <property type="term" value="C:mitochondrion"/>
    <property type="evidence" value="ECO:0007669"/>
    <property type="project" value="UniProtKB-SubCell"/>
</dbReference>
<keyword evidence="8 10" id="KW-0520">NAD</keyword>
<dbReference type="Proteomes" id="UP000191024">
    <property type="component" value="Chromosome F"/>
</dbReference>
<dbReference type="STRING" id="1230905.A0A1G4K3P1"/>
<dbReference type="HAMAP" id="MF_01966">
    <property type="entry name" value="NADHX_epimerase"/>
    <property type="match status" value="1"/>
</dbReference>
<dbReference type="GO" id="GO:0046872">
    <property type="term" value="F:metal ion binding"/>
    <property type="evidence" value="ECO:0007669"/>
    <property type="project" value="UniProtKB-KW"/>
</dbReference>
<evidence type="ECO:0000313" key="12">
    <source>
        <dbReference type="EMBL" id="SCU98325.1"/>
    </source>
</evidence>
<dbReference type="PANTHER" id="PTHR13232">
    <property type="entry name" value="NAD(P)H-HYDRATE EPIMERASE"/>
    <property type="match status" value="1"/>
</dbReference>
<dbReference type="PROSITE" id="PS51385">
    <property type="entry name" value="YJEF_N"/>
    <property type="match status" value="1"/>
</dbReference>
<dbReference type="EC" id="5.1.99.6" evidence="3 10"/>
<dbReference type="PANTHER" id="PTHR13232:SF10">
    <property type="entry name" value="NAD(P)H-HYDRATE EPIMERASE"/>
    <property type="match status" value="1"/>
</dbReference>
<keyword evidence="10" id="KW-0963">Cytoplasm</keyword>
<dbReference type="InterPro" id="IPR032976">
    <property type="entry name" value="YJEFN_prot_NAXE-like"/>
</dbReference>
<evidence type="ECO:0000313" key="13">
    <source>
        <dbReference type="Proteomes" id="UP000191024"/>
    </source>
</evidence>
<reference evidence="13" key="1">
    <citation type="submission" date="2016-03" db="EMBL/GenBank/DDBJ databases">
        <authorList>
            <person name="Devillers H."/>
        </authorList>
    </citation>
    <scope>NUCLEOTIDE SEQUENCE [LARGE SCALE GENOMIC DNA]</scope>
</reference>
<accession>A0A1G4K3P1</accession>
<comment type="function">
    <text evidence="10">Catalyzes the epimerization of the S- and R-forms of NAD(P)HX, a damaged form of NAD(P)H that is a result of enzymatic or heat-dependent hydration. This is a prerequisite for the S-specific NAD(P)H-hydrate dehydratase to allow the repair of both epimers of NAD(P)HX.</text>
</comment>
<evidence type="ECO:0000256" key="9">
    <source>
        <dbReference type="ARBA" id="ARBA00023235"/>
    </source>
</evidence>
<keyword evidence="13" id="KW-1185">Reference proteome</keyword>
<dbReference type="GO" id="GO:0000166">
    <property type="term" value="F:nucleotide binding"/>
    <property type="evidence" value="ECO:0007669"/>
    <property type="project" value="UniProtKB-KW"/>
</dbReference>
<evidence type="ECO:0000256" key="2">
    <source>
        <dbReference type="ARBA" id="ARBA00000909"/>
    </source>
</evidence>
<keyword evidence="9 10" id="KW-0413">Isomerase</keyword>
<dbReference type="InterPro" id="IPR036652">
    <property type="entry name" value="YjeF_N_dom_sf"/>
</dbReference>
<evidence type="ECO:0000259" key="11">
    <source>
        <dbReference type="PROSITE" id="PS51385"/>
    </source>
</evidence>
<comment type="similarity">
    <text evidence="10">Belongs to the NnrE/AIBP family.</text>
</comment>
<dbReference type="OrthoDB" id="10064708at2759"/>
<keyword evidence="5 10" id="KW-0547">Nucleotide-binding</keyword>
<comment type="caution">
    <text evidence="10">Lacks conserved residue(s) required for the propagation of feature annotation.</text>
</comment>
<dbReference type="Gene3D" id="3.40.50.10260">
    <property type="entry name" value="YjeF N-terminal domain"/>
    <property type="match status" value="1"/>
</dbReference>
<keyword evidence="6" id="KW-0521">NADP</keyword>
<keyword evidence="4 10" id="KW-0479">Metal-binding</keyword>
<feature type="domain" description="YjeF N-terminal" evidence="11">
    <location>
        <begin position="11"/>
        <end position="229"/>
    </location>
</feature>
<dbReference type="NCBIfam" id="TIGR00197">
    <property type="entry name" value="yjeF_nterm"/>
    <property type="match status" value="1"/>
</dbReference>
<keyword evidence="10" id="KW-0496">Mitochondrion</keyword>
<feature type="binding site" evidence="10">
    <location>
        <position position="132"/>
    </location>
    <ligand>
        <name>K(+)</name>
        <dbReference type="ChEBI" id="CHEBI:29103"/>
    </ligand>
</feature>
<dbReference type="InterPro" id="IPR004443">
    <property type="entry name" value="YjeF_N_dom"/>
</dbReference>
<organism evidence="12 13">
    <name type="scientific">Lachancea mirantina</name>
    <dbReference type="NCBI Taxonomy" id="1230905"/>
    <lineage>
        <taxon>Eukaryota</taxon>
        <taxon>Fungi</taxon>
        <taxon>Dikarya</taxon>
        <taxon>Ascomycota</taxon>
        <taxon>Saccharomycotina</taxon>
        <taxon>Saccharomycetes</taxon>
        <taxon>Saccharomycetales</taxon>
        <taxon>Saccharomycetaceae</taxon>
        <taxon>Lachancea</taxon>
    </lineage>
</organism>
<evidence type="ECO:0000256" key="10">
    <source>
        <dbReference type="HAMAP-Rule" id="MF_03159"/>
    </source>
</evidence>
<evidence type="ECO:0000256" key="3">
    <source>
        <dbReference type="ARBA" id="ARBA00012228"/>
    </source>
</evidence>
<dbReference type="FunFam" id="3.40.50.10260:FF:000005">
    <property type="entry name" value="NAD(P)H-hydrate epimerase"/>
    <property type="match status" value="1"/>
</dbReference>
<evidence type="ECO:0000256" key="8">
    <source>
        <dbReference type="ARBA" id="ARBA00023027"/>
    </source>
</evidence>
<feature type="binding site" evidence="10">
    <location>
        <begin position="64"/>
        <end position="68"/>
    </location>
    <ligand>
        <name>(6S)-NADPHX</name>
        <dbReference type="ChEBI" id="CHEBI:64076"/>
    </ligand>
</feature>
<evidence type="ECO:0000256" key="4">
    <source>
        <dbReference type="ARBA" id="ARBA00022723"/>
    </source>
</evidence>
<sequence length="241" mass="26235">MAFKTISAQLAAKLDQELMGPEIGFTLQQLMELAGLSVAQAVQKQYPISIYQKRQILVVAGPGNNGGDGLVCARHLALFGYQPVVYYPKRSSKIEFYSQLVRQLDFFGVPVLGSDDKWTHYLTSPETVCIVDAIFGFSFKPPMREPFGSIVSELVKVQNAVPIVSVDIPTGWDVDGGPVAGTDSLAPSVLVSLTVPKPCANKLQAGRTTHFVGGRFVSASFAKKFGFEPFPYPFTDQVLKL</sequence>
<dbReference type="EMBL" id="LT598467">
    <property type="protein sequence ID" value="SCU98325.1"/>
    <property type="molecule type" value="Genomic_DNA"/>
</dbReference>
<evidence type="ECO:0000256" key="7">
    <source>
        <dbReference type="ARBA" id="ARBA00022958"/>
    </source>
</evidence>
<dbReference type="GO" id="GO:0052856">
    <property type="term" value="F:NAD(P)HX epimerase activity"/>
    <property type="evidence" value="ECO:0007669"/>
    <property type="project" value="UniProtKB-UniRule"/>
</dbReference>
<dbReference type="SUPFAM" id="SSF64153">
    <property type="entry name" value="YjeF N-terminal domain-like"/>
    <property type="match status" value="1"/>
</dbReference>
<protein>
    <recommendedName>
        <fullName evidence="3 10">NAD(P)H-hydrate epimerase</fullName>
        <ecNumber evidence="3 10">5.1.99.6</ecNumber>
    </recommendedName>
    <alternativeName>
        <fullName evidence="10">NAD(P)HX epimerase</fullName>
    </alternativeName>
</protein>
<comment type="subcellular location">
    <subcellularLocation>
        <location evidence="10">Cytoplasm</location>
    </subcellularLocation>
    <subcellularLocation>
        <location evidence="10">Mitochondrion</location>
    </subcellularLocation>
</comment>
<proteinExistence type="inferred from homology"/>